<feature type="domain" description="RDD" evidence="7">
    <location>
        <begin position="188"/>
        <end position="291"/>
    </location>
</feature>
<evidence type="ECO:0000256" key="2">
    <source>
        <dbReference type="ARBA" id="ARBA00022692"/>
    </source>
</evidence>
<evidence type="ECO:0000256" key="4">
    <source>
        <dbReference type="ARBA" id="ARBA00023136"/>
    </source>
</evidence>
<dbReference type="GO" id="GO:0016020">
    <property type="term" value="C:membrane"/>
    <property type="evidence" value="ECO:0007669"/>
    <property type="project" value="UniProtKB-SubCell"/>
</dbReference>
<feature type="transmembrane region" description="Helical" evidence="6">
    <location>
        <begin position="333"/>
        <end position="352"/>
    </location>
</feature>
<evidence type="ECO:0000259" key="7">
    <source>
        <dbReference type="Pfam" id="PF06271"/>
    </source>
</evidence>
<dbReference type="PANTHER" id="PTHR13659:SF5">
    <property type="entry name" value="PROTEIN FAM8A1"/>
    <property type="match status" value="1"/>
</dbReference>
<evidence type="ECO:0000256" key="5">
    <source>
        <dbReference type="SAM" id="MobiDB-lite"/>
    </source>
</evidence>
<reference evidence="8" key="2">
    <citation type="submission" date="2020-05" db="UniProtKB">
        <authorList>
            <consortium name="EnsemblMetazoa"/>
        </authorList>
    </citation>
    <scope>IDENTIFICATION</scope>
    <source>
        <strain evidence="8">MINIMUS1</strain>
    </source>
</reference>
<keyword evidence="2 6" id="KW-0812">Transmembrane</keyword>
<accession>A0A182W1Q1</accession>
<dbReference type="InterPro" id="IPR039871">
    <property type="entry name" value="FAM8A1"/>
</dbReference>
<feature type="compositionally biased region" description="Basic and acidic residues" evidence="5">
    <location>
        <begin position="163"/>
        <end position="173"/>
    </location>
</feature>
<evidence type="ECO:0000313" key="9">
    <source>
        <dbReference type="Proteomes" id="UP000075920"/>
    </source>
</evidence>
<evidence type="ECO:0000256" key="1">
    <source>
        <dbReference type="ARBA" id="ARBA00004141"/>
    </source>
</evidence>
<evidence type="ECO:0000256" key="3">
    <source>
        <dbReference type="ARBA" id="ARBA00022989"/>
    </source>
</evidence>
<dbReference type="EnsemblMetazoa" id="AMIN004261-RA">
    <property type="protein sequence ID" value="AMIN004261-PA"/>
    <property type="gene ID" value="AMIN004261"/>
</dbReference>
<protein>
    <recommendedName>
        <fullName evidence="7">RDD domain-containing protein</fullName>
    </recommendedName>
</protein>
<dbReference type="STRING" id="112268.A0A182W1Q1"/>
<dbReference type="Proteomes" id="UP000075920">
    <property type="component" value="Unassembled WGS sequence"/>
</dbReference>
<name>A0A182W1Q1_9DIPT</name>
<dbReference type="Pfam" id="PF06271">
    <property type="entry name" value="RDD"/>
    <property type="match status" value="1"/>
</dbReference>
<keyword evidence="3 6" id="KW-1133">Transmembrane helix</keyword>
<feature type="compositionally biased region" description="Polar residues" evidence="5">
    <location>
        <begin position="151"/>
        <end position="162"/>
    </location>
</feature>
<comment type="subcellular location">
    <subcellularLocation>
        <location evidence="1">Membrane</location>
        <topology evidence="1">Multi-pass membrane protein</topology>
    </subcellularLocation>
</comment>
<dbReference type="PANTHER" id="PTHR13659">
    <property type="entry name" value="AUTOSOMAL HIGHLY CONSERVED PROTEIN"/>
    <property type="match status" value="1"/>
</dbReference>
<proteinExistence type="predicted"/>
<keyword evidence="4 6" id="KW-0472">Membrane</keyword>
<evidence type="ECO:0000256" key="6">
    <source>
        <dbReference type="SAM" id="Phobius"/>
    </source>
</evidence>
<dbReference type="InterPro" id="IPR010432">
    <property type="entry name" value="RDD"/>
</dbReference>
<sequence>VFLSQLFRFVRWKNITITTDTANNRVIFLPTLNRSFSVCAACPPRIMAENQDTIKEKDSPPQDGVPQLDLTKTSKQIYFELLRTWVYHAEMQNHLHAHFPYYLMSNYPQLFQLNAGGSVPSAVPSMGSFLTGMATANGGGTAAGINSSGAPTAQGQNVTANRGRNDTTDPTRLDDAVNRHGVYEYVIAPLWKRFAAEAIDIAIIFLLKIMTTLAFIDAFEIDLLYMDLDAIRNSFEEDYTELLSFTSELIFLEIGIKIAVCIYEAVWTAHVQVIPGSATPGKMLMGLRIVYAESVTVLEPQPQPGLLSNQIPLRAFLYPGTTPSFGRAFARAVVKNVVIAFFFPMCLLLLCFRQNRSIYDVMTKTVVVEDNPNPVLRRR</sequence>
<dbReference type="VEuPathDB" id="VectorBase:AMIN004261"/>
<reference evidence="9" key="1">
    <citation type="submission" date="2013-03" db="EMBL/GenBank/DDBJ databases">
        <title>The Genome Sequence of Anopheles minimus MINIMUS1.</title>
        <authorList>
            <consortium name="The Broad Institute Genomics Platform"/>
            <person name="Neafsey D.E."/>
            <person name="Walton C."/>
            <person name="Walker B."/>
            <person name="Young S.K."/>
            <person name="Zeng Q."/>
            <person name="Gargeya S."/>
            <person name="Fitzgerald M."/>
            <person name="Haas B."/>
            <person name="Abouelleil A."/>
            <person name="Allen A.W."/>
            <person name="Alvarado L."/>
            <person name="Arachchi H.M."/>
            <person name="Berlin A.M."/>
            <person name="Chapman S.B."/>
            <person name="Gainer-Dewar J."/>
            <person name="Goldberg J."/>
            <person name="Griggs A."/>
            <person name="Gujja S."/>
            <person name="Hansen M."/>
            <person name="Howarth C."/>
            <person name="Imamovic A."/>
            <person name="Ireland A."/>
            <person name="Larimer J."/>
            <person name="McCowan C."/>
            <person name="Murphy C."/>
            <person name="Pearson M."/>
            <person name="Poon T.W."/>
            <person name="Priest M."/>
            <person name="Roberts A."/>
            <person name="Saif S."/>
            <person name="Shea T."/>
            <person name="Sisk P."/>
            <person name="Sykes S."/>
            <person name="Wortman J."/>
            <person name="Nusbaum C."/>
            <person name="Birren B."/>
        </authorList>
    </citation>
    <scope>NUCLEOTIDE SEQUENCE [LARGE SCALE GENOMIC DNA]</scope>
    <source>
        <strain evidence="9">MINIMUS1</strain>
    </source>
</reference>
<organism evidence="8 9">
    <name type="scientific">Anopheles minimus</name>
    <dbReference type="NCBI Taxonomy" id="112268"/>
    <lineage>
        <taxon>Eukaryota</taxon>
        <taxon>Metazoa</taxon>
        <taxon>Ecdysozoa</taxon>
        <taxon>Arthropoda</taxon>
        <taxon>Hexapoda</taxon>
        <taxon>Insecta</taxon>
        <taxon>Pterygota</taxon>
        <taxon>Neoptera</taxon>
        <taxon>Endopterygota</taxon>
        <taxon>Diptera</taxon>
        <taxon>Nematocera</taxon>
        <taxon>Culicoidea</taxon>
        <taxon>Culicidae</taxon>
        <taxon>Anophelinae</taxon>
        <taxon>Anopheles</taxon>
    </lineage>
</organism>
<feature type="region of interest" description="Disordered" evidence="5">
    <location>
        <begin position="144"/>
        <end position="173"/>
    </location>
</feature>
<dbReference type="AlphaFoldDB" id="A0A182W1Q1"/>
<evidence type="ECO:0000313" key="8">
    <source>
        <dbReference type="EnsemblMetazoa" id="AMIN004261-PA"/>
    </source>
</evidence>
<keyword evidence="9" id="KW-1185">Reference proteome</keyword>